<dbReference type="EMBL" id="QQYZ01000021">
    <property type="protein sequence ID" value="RSY79084.1"/>
    <property type="molecule type" value="Genomic_DNA"/>
</dbReference>
<dbReference type="SUPFAM" id="SSF50677">
    <property type="entry name" value="ValRS/IleRS/LeuRS editing domain"/>
    <property type="match status" value="1"/>
</dbReference>
<evidence type="ECO:0000256" key="7">
    <source>
        <dbReference type="ARBA" id="ARBA00023146"/>
    </source>
</evidence>
<feature type="binding site" evidence="10">
    <location>
        <position position="957"/>
    </location>
    <ligand>
        <name>Zn(2+)</name>
        <dbReference type="ChEBI" id="CHEBI:29105"/>
    </ligand>
</feature>
<comment type="subunit">
    <text evidence="10">Monomer.</text>
</comment>
<feature type="binding site" evidence="10">
    <location>
        <position position="937"/>
    </location>
    <ligand>
        <name>Zn(2+)</name>
        <dbReference type="ChEBI" id="CHEBI:29105"/>
    </ligand>
</feature>
<feature type="short sequence motif" description="'HIGH' region" evidence="10">
    <location>
        <begin position="65"/>
        <end position="75"/>
    </location>
</feature>
<dbReference type="Gene3D" id="3.90.740.10">
    <property type="entry name" value="Valyl/Leucyl/Isoleucyl-tRNA synthetase, editing domain"/>
    <property type="match status" value="1"/>
</dbReference>
<dbReference type="InterPro" id="IPR001412">
    <property type="entry name" value="aa-tRNA-synth_I_CS"/>
</dbReference>
<dbReference type="GO" id="GO:0004822">
    <property type="term" value="F:isoleucine-tRNA ligase activity"/>
    <property type="evidence" value="ECO:0007669"/>
    <property type="project" value="UniProtKB-UniRule"/>
</dbReference>
<dbReference type="GO" id="GO:0002161">
    <property type="term" value="F:aminoacyl-tRNA deacylase activity"/>
    <property type="evidence" value="ECO:0007669"/>
    <property type="project" value="InterPro"/>
</dbReference>
<evidence type="ECO:0000259" key="11">
    <source>
        <dbReference type="Pfam" id="PF00133"/>
    </source>
</evidence>
<feature type="binding site" evidence="10">
    <location>
        <position position="623"/>
    </location>
    <ligand>
        <name>L-isoleucyl-5'-AMP</name>
        <dbReference type="ChEBI" id="CHEBI:178002"/>
    </ligand>
</feature>
<dbReference type="GO" id="GO:0008270">
    <property type="term" value="F:zinc ion binding"/>
    <property type="evidence" value="ECO:0007669"/>
    <property type="project" value="UniProtKB-UniRule"/>
</dbReference>
<reference evidence="13 14" key="1">
    <citation type="submission" date="2018-07" db="EMBL/GenBank/DDBJ databases">
        <title>Genomic and Epidemiologic Investigation of an Indolent Hospital Outbreak.</title>
        <authorList>
            <person name="Johnson R.C."/>
            <person name="Deming C."/>
            <person name="Conlan S."/>
            <person name="Zellmer C.J."/>
            <person name="Michelin A.V."/>
            <person name="Lee-Lin S."/>
            <person name="Thomas P.J."/>
            <person name="Park M."/>
            <person name="Weingarten R.A."/>
            <person name="Less J."/>
            <person name="Dekker J.P."/>
            <person name="Frank K.M."/>
            <person name="Musser K.A."/>
            <person name="Mcquiston J.R."/>
            <person name="Henderson D.K."/>
            <person name="Lau A.F."/>
            <person name="Palmore T.N."/>
            <person name="Segre J.A."/>
        </authorList>
    </citation>
    <scope>NUCLEOTIDE SEQUENCE [LARGE SCALE GENOMIC DNA]</scope>
    <source>
        <strain evidence="13 14">SK-CDC1_0717</strain>
    </source>
</reference>
<evidence type="ECO:0000313" key="14">
    <source>
        <dbReference type="Proteomes" id="UP000287746"/>
    </source>
</evidence>
<dbReference type="InterPro" id="IPR009080">
    <property type="entry name" value="tRNAsynth_Ia_anticodon-bd"/>
</dbReference>
<keyword evidence="3 10" id="KW-0436">Ligase</keyword>
<dbReference type="InterPro" id="IPR013155">
    <property type="entry name" value="M/V/L/I-tRNA-synth_anticd-bd"/>
</dbReference>
<evidence type="ECO:0000256" key="6">
    <source>
        <dbReference type="ARBA" id="ARBA00022917"/>
    </source>
</evidence>
<dbReference type="PANTHER" id="PTHR42765">
    <property type="entry name" value="SOLEUCYL-TRNA SYNTHETASE"/>
    <property type="match status" value="1"/>
</dbReference>
<keyword evidence="2 10" id="KW-0963">Cytoplasm</keyword>
<dbReference type="HAMAP" id="MF_02002">
    <property type="entry name" value="Ile_tRNA_synth_type1"/>
    <property type="match status" value="1"/>
</dbReference>
<dbReference type="GO" id="GO:0006428">
    <property type="term" value="P:isoleucyl-tRNA aminoacylation"/>
    <property type="evidence" value="ECO:0007669"/>
    <property type="project" value="UniProtKB-UniRule"/>
</dbReference>
<evidence type="ECO:0000259" key="12">
    <source>
        <dbReference type="Pfam" id="PF08264"/>
    </source>
</evidence>
<feature type="domain" description="Aminoacyl-tRNA synthetase class Ia" evidence="11">
    <location>
        <begin position="35"/>
        <end position="702"/>
    </location>
</feature>
<keyword evidence="7 10" id="KW-0030">Aminoacyl-tRNA synthetase</keyword>
<evidence type="ECO:0000256" key="8">
    <source>
        <dbReference type="ARBA" id="ARBA00025217"/>
    </source>
</evidence>
<comment type="domain">
    <text evidence="10">IleRS has two distinct active sites: one for aminoacylation and one for editing. The misactivated valine is translocated from the active site to the editing site, which sterically excludes the correctly activated isoleucine. The single editing site contains two valyl binding pockets, one specific for each substrate (Val-AMP or Val-tRNA(Ile)).</text>
</comment>
<organism evidence="13 14">
    <name type="scientific">Sphingomonas koreensis</name>
    <dbReference type="NCBI Taxonomy" id="93064"/>
    <lineage>
        <taxon>Bacteria</taxon>
        <taxon>Pseudomonadati</taxon>
        <taxon>Pseudomonadota</taxon>
        <taxon>Alphaproteobacteria</taxon>
        <taxon>Sphingomonadales</taxon>
        <taxon>Sphingomonadaceae</taxon>
        <taxon>Sphingomonas</taxon>
    </lineage>
</organism>
<dbReference type="SUPFAM" id="SSF52374">
    <property type="entry name" value="Nucleotidylyl transferase"/>
    <property type="match status" value="1"/>
</dbReference>
<dbReference type="InterPro" id="IPR023585">
    <property type="entry name" value="Ile-tRNA-ligase_type1"/>
</dbReference>
<protein>
    <recommendedName>
        <fullName evidence="10">Isoleucine--tRNA ligase</fullName>
        <ecNumber evidence="10">6.1.1.5</ecNumber>
    </recommendedName>
    <alternativeName>
        <fullName evidence="10">Isoleucyl-tRNA synthetase</fullName>
        <shortName evidence="10">IleRS</shortName>
    </alternativeName>
</protein>
<keyword evidence="10" id="KW-0862">Zinc</keyword>
<comment type="similarity">
    <text evidence="1 10">Belongs to the class-I aminoacyl-tRNA synthetase family. IleS type 1 subfamily.</text>
</comment>
<feature type="binding site" evidence="10">
    <location>
        <position position="954"/>
    </location>
    <ligand>
        <name>Zn(2+)</name>
        <dbReference type="ChEBI" id="CHEBI:29105"/>
    </ligand>
</feature>
<evidence type="ECO:0000256" key="1">
    <source>
        <dbReference type="ARBA" id="ARBA00006887"/>
    </source>
</evidence>
<evidence type="ECO:0000313" key="13">
    <source>
        <dbReference type="EMBL" id="RSY79084.1"/>
    </source>
</evidence>
<dbReference type="InterPro" id="IPR002301">
    <property type="entry name" value="Ile-tRNA-ligase"/>
</dbReference>
<evidence type="ECO:0000256" key="3">
    <source>
        <dbReference type="ARBA" id="ARBA00022598"/>
    </source>
</evidence>
<accession>A0A430FZK3</accession>
<dbReference type="InterPro" id="IPR009008">
    <property type="entry name" value="Val/Leu/Ile-tRNA-synth_edit"/>
</dbReference>
<dbReference type="GO" id="GO:0000049">
    <property type="term" value="F:tRNA binding"/>
    <property type="evidence" value="ECO:0007669"/>
    <property type="project" value="InterPro"/>
</dbReference>
<evidence type="ECO:0000256" key="4">
    <source>
        <dbReference type="ARBA" id="ARBA00022741"/>
    </source>
</evidence>
<evidence type="ECO:0000256" key="9">
    <source>
        <dbReference type="ARBA" id="ARBA00048359"/>
    </source>
</evidence>
<proteinExistence type="inferred from homology"/>
<dbReference type="SUPFAM" id="SSF47323">
    <property type="entry name" value="Anticodon-binding domain of a subclass of class I aminoacyl-tRNA synthetases"/>
    <property type="match status" value="1"/>
</dbReference>
<dbReference type="PROSITE" id="PS00178">
    <property type="entry name" value="AA_TRNA_LIGASE_I"/>
    <property type="match status" value="1"/>
</dbReference>
<dbReference type="InterPro" id="IPR014729">
    <property type="entry name" value="Rossmann-like_a/b/a_fold"/>
</dbReference>
<evidence type="ECO:0000256" key="5">
    <source>
        <dbReference type="ARBA" id="ARBA00022840"/>
    </source>
</evidence>
<dbReference type="Proteomes" id="UP000287746">
    <property type="component" value="Unassembled WGS sequence"/>
</dbReference>
<feature type="binding site" evidence="10">
    <location>
        <position position="940"/>
    </location>
    <ligand>
        <name>Zn(2+)</name>
        <dbReference type="ChEBI" id="CHEBI:29105"/>
    </ligand>
</feature>
<dbReference type="FunFam" id="3.40.50.620:FF:000042">
    <property type="entry name" value="Isoleucine--tRNA ligase"/>
    <property type="match status" value="1"/>
</dbReference>
<dbReference type="InterPro" id="IPR033708">
    <property type="entry name" value="Anticodon_Ile_BEm"/>
</dbReference>
<keyword evidence="10" id="KW-0479">Metal-binding</keyword>
<name>A0A430FZK3_9SPHN</name>
<gene>
    <name evidence="10" type="primary">ileS</name>
    <name evidence="13" type="ORF">DAH66_17910</name>
</gene>
<comment type="function">
    <text evidence="8 10">Catalyzes the attachment of isoleucine to tRNA(Ile). As IleRS can inadvertently accommodate and process structurally similar amino acids such as valine, to avoid such errors it has two additional distinct tRNA(Ile)-dependent editing activities. One activity is designated as 'pretransfer' editing and involves the hydrolysis of activated Val-AMP. The other activity is designated 'posttransfer' editing and involves deacylation of mischarged Val-tRNA(Ile).</text>
</comment>
<keyword evidence="6 10" id="KW-0648">Protein biosynthesis</keyword>
<dbReference type="CDD" id="cd07960">
    <property type="entry name" value="Anticodon_Ia_Ile_BEm"/>
    <property type="match status" value="1"/>
</dbReference>
<dbReference type="GO" id="GO:0005829">
    <property type="term" value="C:cytosol"/>
    <property type="evidence" value="ECO:0007669"/>
    <property type="project" value="TreeGrafter"/>
</dbReference>
<dbReference type="PANTHER" id="PTHR42765:SF1">
    <property type="entry name" value="ISOLEUCINE--TRNA LIGASE, MITOCHONDRIAL"/>
    <property type="match status" value="1"/>
</dbReference>
<dbReference type="PRINTS" id="PR00984">
    <property type="entry name" value="TRNASYNTHILE"/>
</dbReference>
<comment type="caution">
    <text evidence="13">The sequence shown here is derived from an EMBL/GenBank/DDBJ whole genome shotgun (WGS) entry which is preliminary data.</text>
</comment>
<feature type="binding site" evidence="10">
    <location>
        <position position="667"/>
    </location>
    <ligand>
        <name>ATP</name>
        <dbReference type="ChEBI" id="CHEBI:30616"/>
    </ligand>
</feature>
<dbReference type="InterPro" id="IPR050081">
    <property type="entry name" value="Ile-tRNA_ligase"/>
</dbReference>
<dbReference type="Gene3D" id="3.40.50.620">
    <property type="entry name" value="HUPs"/>
    <property type="match status" value="2"/>
</dbReference>
<evidence type="ECO:0000256" key="2">
    <source>
        <dbReference type="ARBA" id="ARBA00022490"/>
    </source>
</evidence>
<comment type="cofactor">
    <cofactor evidence="10">
        <name>Zn(2+)</name>
        <dbReference type="ChEBI" id="CHEBI:29105"/>
    </cofactor>
    <text evidence="10">Binds 1 zinc ion per subunit.</text>
</comment>
<dbReference type="Gene3D" id="1.10.730.20">
    <property type="match status" value="1"/>
</dbReference>
<dbReference type="GO" id="GO:0005524">
    <property type="term" value="F:ATP binding"/>
    <property type="evidence" value="ECO:0007669"/>
    <property type="project" value="UniProtKB-UniRule"/>
</dbReference>
<dbReference type="AlphaFoldDB" id="A0A430FZK3"/>
<dbReference type="Pfam" id="PF08264">
    <property type="entry name" value="Anticodon_1"/>
    <property type="match status" value="1"/>
</dbReference>
<dbReference type="EC" id="6.1.1.5" evidence="10"/>
<keyword evidence="4 10" id="KW-0547">Nucleotide-binding</keyword>
<comment type="catalytic activity">
    <reaction evidence="9 10">
        <text>tRNA(Ile) + L-isoleucine + ATP = L-isoleucyl-tRNA(Ile) + AMP + diphosphate</text>
        <dbReference type="Rhea" id="RHEA:11060"/>
        <dbReference type="Rhea" id="RHEA-COMP:9666"/>
        <dbReference type="Rhea" id="RHEA-COMP:9695"/>
        <dbReference type="ChEBI" id="CHEBI:30616"/>
        <dbReference type="ChEBI" id="CHEBI:33019"/>
        <dbReference type="ChEBI" id="CHEBI:58045"/>
        <dbReference type="ChEBI" id="CHEBI:78442"/>
        <dbReference type="ChEBI" id="CHEBI:78528"/>
        <dbReference type="ChEBI" id="CHEBI:456215"/>
        <dbReference type="EC" id="6.1.1.5"/>
    </reaction>
</comment>
<feature type="domain" description="Methionyl/Valyl/Leucyl/Isoleucyl-tRNA synthetase anticodon-binding" evidence="12">
    <location>
        <begin position="748"/>
        <end position="900"/>
    </location>
</feature>
<feature type="short sequence motif" description="'KMSKS' region" evidence="10">
    <location>
        <begin position="664"/>
        <end position="668"/>
    </location>
</feature>
<dbReference type="Pfam" id="PF00133">
    <property type="entry name" value="tRNA-synt_1"/>
    <property type="match status" value="1"/>
</dbReference>
<sequence>MTENTDSQRDWRDTVFLPKTDFPMKAGLAAKEPAILERWARIGVYDRLREQRKGRERFILHDGPPYANGDLHMGHAMNKILKDIVVRSQSLMGKDAPYVPGWDCHGLPIEWKIEEAYRAKKLNKDEVPPAEFRAECRAYAAKWVDIQREQFKRLGVIGDWDDPYLTMKFDAEATIAGELLKFATSGQLYRGAKPVMWSPVEKTALAEAEVEYEDVVSTQIDVGFEIVDAPNAPELVGAHAVIWTTTPWTIPVNQALAYGQDVDYAITTLSDHDGKVLGRYLIATDLVASFQSRADKTLRSGDAPETLGVWSVDSFVHGAQLAGATARHPMHHLGGFFARPRPFLPGDFVTTDAGTGLVHMAPDHGEDDFLLCKAHGIDPVFAVDGAGMYRADWLWLGGQGSVINKKFVASDGPICTDLREAGALLAATDDFAHSYPHSWRSKAKIIFRATPQWFIPMDRPAGTVAQAEDESAAGAADFAGFMPLAPHNAPTLRGLALDAIERTQWVPERSINRIRSMVEGRPDWVISRQRAWGVPIPLYVHRQTGDYLRDDAVNARVLDAFRQGGADAWFGADHQALLGPDYDLADYEVVNDILDVWFDSGSTHSFVIEARYGEGVRANLYLEGSDQHRGWFQSSLLESAGTRGRAPYDAVLTHGFALDGQGRKMSKSLGNVVDPLKIIGESGADILRLWVAQTDYFEDVRIGKEVLAGTSDAYRKIRNTFRYLLGALDGFTDAEKVGVEKMPELELYVLHKLGMLDVELRSAAEGYEFNRYARALSDFMNEDLSAFFFDIRKDCLYCDAQSDPKRRAYRTVLDLLFHALVRYAAPILAFTAEEVWQSRYPTEDGSVHFLEWPELPPLPGDDAISTEWAYIRALREKVTEAIEPYRREKTIRSSLEAEVTVPEMLRPAAELAEVFIVADVKLKNGDVTVARTDRQKCGRCWRLLPEVEAEGALCHRCAQVVS</sequence>
<comment type="subcellular location">
    <subcellularLocation>
        <location evidence="10">Cytoplasm</location>
    </subcellularLocation>
</comment>
<dbReference type="InterPro" id="IPR002300">
    <property type="entry name" value="aa-tRNA-synth_Ia"/>
</dbReference>
<keyword evidence="5 10" id="KW-0067">ATP-binding</keyword>
<dbReference type="NCBIfam" id="TIGR00392">
    <property type="entry name" value="ileS"/>
    <property type="match status" value="1"/>
</dbReference>
<dbReference type="RefSeq" id="WP_126005382.1">
    <property type="nucleotide sequence ID" value="NZ_QQYZ01000021.1"/>
</dbReference>
<evidence type="ECO:0000256" key="10">
    <source>
        <dbReference type="HAMAP-Rule" id="MF_02002"/>
    </source>
</evidence>